<sequence length="145" mass="16338">MPLNFSSLGFNSEDNAILQDMESAIDKSDTWDWVAKGDPGKWGYFMSPAPEIREIRRHLKMSHTAKTFEAAMTEMQSLALLGIDGYCSTKTLPFPVPSAPKASLVRTKEMDEKVRNEYKTRKAFAKAPKWSADYITAFPDVLRGI</sequence>
<organism evidence="1">
    <name type="scientific">viral metagenome</name>
    <dbReference type="NCBI Taxonomy" id="1070528"/>
    <lineage>
        <taxon>unclassified sequences</taxon>
        <taxon>metagenomes</taxon>
        <taxon>organismal metagenomes</taxon>
    </lineage>
</organism>
<dbReference type="EMBL" id="MN740665">
    <property type="protein sequence ID" value="QHS79988.1"/>
    <property type="molecule type" value="Genomic_DNA"/>
</dbReference>
<reference evidence="1" key="1">
    <citation type="journal article" date="2020" name="Nature">
        <title>Giant virus diversity and host interactions through global metagenomics.</title>
        <authorList>
            <person name="Schulz F."/>
            <person name="Roux S."/>
            <person name="Paez-Espino D."/>
            <person name="Jungbluth S."/>
            <person name="Walsh D.A."/>
            <person name="Denef V.J."/>
            <person name="McMahon K.D."/>
            <person name="Konstantinidis K.T."/>
            <person name="Eloe-Fadrosh E.A."/>
            <person name="Kyrpides N.C."/>
            <person name="Woyke T."/>
        </authorList>
    </citation>
    <scope>NUCLEOTIDE SEQUENCE</scope>
    <source>
        <strain evidence="1">GVMAG-S-1035375-24</strain>
    </source>
</reference>
<protein>
    <submittedName>
        <fullName evidence="1">Uncharacterized protein</fullName>
    </submittedName>
</protein>
<proteinExistence type="predicted"/>
<dbReference type="AlphaFoldDB" id="A0A6C0AJN1"/>
<evidence type="ECO:0000313" key="1">
    <source>
        <dbReference type="EMBL" id="QHS79988.1"/>
    </source>
</evidence>
<name>A0A6C0AJN1_9ZZZZ</name>
<accession>A0A6C0AJN1</accession>